<dbReference type="Pfam" id="PF00459">
    <property type="entry name" value="Inositol_P"/>
    <property type="match status" value="1"/>
</dbReference>
<dbReference type="EMBL" id="CABVGP010000003">
    <property type="protein sequence ID" value="VVJ23179.1"/>
    <property type="molecule type" value="Genomic_DNA"/>
</dbReference>
<sequence length="256" mass="26471">MTNVLEAAVQAAEKAGQALLAAFDPASRPADRAAMHDLGTGLEAASTAIVREALDGVAPEVGWWDEDETGRVVPAGRWWVVDGTEGAVNHVHGLPEWGVTITLVTDGQPELTVVRQPIGDLTYTAVRGEGAFLNGQRLRVSAKTDLSSAAVTASQAGSSPEVYTRFASAFVAMASKALLVRNTIPTTFPLLGLAAGQYDVFWQYEPDLPGSAAGALLTAEAGAVVTDLTGSAWDVNSADILVAAPGLHAAALAVLK</sequence>
<dbReference type="Gene3D" id="3.30.540.10">
    <property type="entry name" value="Fructose-1,6-Bisphosphatase, subunit A, domain 1"/>
    <property type="match status" value="1"/>
</dbReference>
<dbReference type="Proteomes" id="UP000399805">
    <property type="component" value="Unassembled WGS sequence"/>
</dbReference>
<dbReference type="Gene3D" id="3.40.190.80">
    <property type="match status" value="1"/>
</dbReference>
<gene>
    <name evidence="2" type="ORF">AA23TX_08080</name>
</gene>
<keyword evidence="1" id="KW-0479">Metal-binding</keyword>
<dbReference type="GO" id="GO:0046872">
    <property type="term" value="F:metal ion binding"/>
    <property type="evidence" value="ECO:0007669"/>
    <property type="project" value="UniProtKB-KW"/>
</dbReference>
<feature type="binding site" evidence="1">
    <location>
        <position position="66"/>
    </location>
    <ligand>
        <name>Mg(2+)</name>
        <dbReference type="ChEBI" id="CHEBI:18420"/>
        <label>1</label>
        <note>catalytic</note>
    </ligand>
</feature>
<organism evidence="2 3">
    <name type="scientific">Amycolatopsis camponoti</name>
    <dbReference type="NCBI Taxonomy" id="2606593"/>
    <lineage>
        <taxon>Bacteria</taxon>
        <taxon>Bacillati</taxon>
        <taxon>Actinomycetota</taxon>
        <taxon>Actinomycetes</taxon>
        <taxon>Pseudonocardiales</taxon>
        <taxon>Pseudonocardiaceae</taxon>
        <taxon>Amycolatopsis</taxon>
    </lineage>
</organism>
<evidence type="ECO:0000256" key="1">
    <source>
        <dbReference type="PIRSR" id="PIRSR600760-2"/>
    </source>
</evidence>
<keyword evidence="1" id="KW-0460">Magnesium</keyword>
<keyword evidence="2" id="KW-0378">Hydrolase</keyword>
<keyword evidence="3" id="KW-1185">Reference proteome</keyword>
<dbReference type="PANTHER" id="PTHR20854:SF4">
    <property type="entry name" value="INOSITOL-1-MONOPHOSPHATASE-RELATED"/>
    <property type="match status" value="1"/>
</dbReference>
<feature type="binding site" evidence="1">
    <location>
        <position position="82"/>
    </location>
    <ligand>
        <name>Mg(2+)</name>
        <dbReference type="ChEBI" id="CHEBI:18420"/>
        <label>1</label>
        <note>catalytic</note>
    </ligand>
</feature>
<proteinExistence type="predicted"/>
<accession>A0A6I8M6C1</accession>
<evidence type="ECO:0000313" key="2">
    <source>
        <dbReference type="EMBL" id="VVJ23179.1"/>
    </source>
</evidence>
<evidence type="ECO:0000313" key="3">
    <source>
        <dbReference type="Proteomes" id="UP000399805"/>
    </source>
</evidence>
<dbReference type="CDD" id="cd01637">
    <property type="entry name" value="IMPase_like"/>
    <property type="match status" value="1"/>
</dbReference>
<dbReference type="SUPFAM" id="SSF56655">
    <property type="entry name" value="Carbohydrate phosphatase"/>
    <property type="match status" value="1"/>
</dbReference>
<dbReference type="EC" id="3.1.3.25" evidence="2"/>
<dbReference type="PRINTS" id="PR00377">
    <property type="entry name" value="IMPHPHTASES"/>
</dbReference>
<comment type="cofactor">
    <cofactor evidence="1">
        <name>Mg(2+)</name>
        <dbReference type="ChEBI" id="CHEBI:18420"/>
    </cofactor>
</comment>
<reference evidence="2 3" key="1">
    <citation type="submission" date="2019-09" db="EMBL/GenBank/DDBJ databases">
        <authorList>
            <person name="Leyn A S."/>
        </authorList>
    </citation>
    <scope>NUCLEOTIDE SEQUENCE [LARGE SCALE GENOMIC DNA]</scope>
    <source>
        <strain evidence="2">AA231_1</strain>
    </source>
</reference>
<name>A0A6I8M6C1_9PSEU</name>
<protein>
    <submittedName>
        <fullName evidence="2">Inositol-1-monophosphatase (EC)</fullName>
        <ecNumber evidence="2">3.1.3.25</ecNumber>
    </submittedName>
</protein>
<dbReference type="PANTHER" id="PTHR20854">
    <property type="entry name" value="INOSITOL MONOPHOSPHATASE"/>
    <property type="match status" value="1"/>
</dbReference>
<dbReference type="AlphaFoldDB" id="A0A6I8M6C1"/>
<dbReference type="GO" id="GO:0008934">
    <property type="term" value="F:inositol monophosphate 1-phosphatase activity"/>
    <property type="evidence" value="ECO:0007669"/>
    <property type="project" value="TreeGrafter"/>
</dbReference>
<dbReference type="InterPro" id="IPR000760">
    <property type="entry name" value="Inositol_monophosphatase-like"/>
</dbReference>
<dbReference type="GO" id="GO:0007165">
    <property type="term" value="P:signal transduction"/>
    <property type="evidence" value="ECO:0007669"/>
    <property type="project" value="TreeGrafter"/>
</dbReference>
<dbReference type="GO" id="GO:0006020">
    <property type="term" value="P:inositol metabolic process"/>
    <property type="evidence" value="ECO:0007669"/>
    <property type="project" value="TreeGrafter"/>
</dbReference>
<dbReference type="RefSeq" id="WP_155548036.1">
    <property type="nucleotide sequence ID" value="NZ_CABVGP010000003.1"/>
</dbReference>